<dbReference type="InterPro" id="IPR002429">
    <property type="entry name" value="CcO_II-like_C"/>
</dbReference>
<evidence type="ECO:0000256" key="9">
    <source>
        <dbReference type="ARBA" id="ARBA00031399"/>
    </source>
</evidence>
<feature type="transmembrane region" description="Helical" evidence="11">
    <location>
        <begin position="88"/>
        <end position="106"/>
    </location>
</feature>
<keyword evidence="14" id="KW-1185">Reference proteome</keyword>
<evidence type="ECO:0000256" key="11">
    <source>
        <dbReference type="SAM" id="Phobius"/>
    </source>
</evidence>
<evidence type="ECO:0000256" key="6">
    <source>
        <dbReference type="ARBA" id="ARBA00023008"/>
    </source>
</evidence>
<feature type="domain" description="Cytochrome oxidase subunit II copper A binding" evidence="12">
    <location>
        <begin position="126"/>
        <end position="260"/>
    </location>
</feature>
<dbReference type="InterPro" id="IPR045187">
    <property type="entry name" value="CcO_II"/>
</dbReference>
<dbReference type="PATRIC" id="fig|679936.5.peg.935"/>
<name>G8TS60_SULAD</name>
<feature type="transmembrane region" description="Helical" evidence="11">
    <location>
        <begin position="44"/>
        <end position="67"/>
    </location>
</feature>
<evidence type="ECO:0000313" key="13">
    <source>
        <dbReference type="EMBL" id="AEW04386.1"/>
    </source>
</evidence>
<reference evidence="13 14" key="2">
    <citation type="journal article" date="2012" name="Stand. Genomic Sci.">
        <title>Complete genome sequence of the moderately thermophilic mineral-sulfide-oxidizing firmicute Sulfobacillus acidophilus type strain (NAL(T)).</title>
        <authorList>
            <person name="Anderson I."/>
            <person name="Chertkov O."/>
            <person name="Chen A."/>
            <person name="Saunders E."/>
            <person name="Lapidus A."/>
            <person name="Nolan M."/>
            <person name="Lucas S."/>
            <person name="Hammon N."/>
            <person name="Deshpande S."/>
            <person name="Cheng J.F."/>
            <person name="Han C."/>
            <person name="Tapia R."/>
            <person name="Goodwin L.A."/>
            <person name="Pitluck S."/>
            <person name="Liolios K."/>
            <person name="Pagani I."/>
            <person name="Ivanova N."/>
            <person name="Mikhailova N."/>
            <person name="Pati A."/>
            <person name="Palaniappan K."/>
            <person name="Land M."/>
            <person name="Pan C."/>
            <person name="Rohde M."/>
            <person name="Pukall R."/>
            <person name="Goker M."/>
            <person name="Detter J.C."/>
            <person name="Woyke T."/>
            <person name="Bristow J."/>
            <person name="Eisen J.A."/>
            <person name="Markowitz V."/>
            <person name="Hugenholtz P."/>
            <person name="Kyrpides N.C."/>
            <person name="Klenk H.P."/>
            <person name="Mavromatis K."/>
        </authorList>
    </citation>
    <scope>NUCLEOTIDE SEQUENCE [LARGE SCALE GENOMIC DNA]</scope>
    <source>
        <strain evidence="14">ATCC 700253 / DSM 10332 / NAL</strain>
    </source>
</reference>
<keyword evidence="11" id="KW-0812">Transmembrane</keyword>
<evidence type="ECO:0000256" key="7">
    <source>
        <dbReference type="ARBA" id="ARBA00023136"/>
    </source>
</evidence>
<dbReference type="PANTHER" id="PTHR22888">
    <property type="entry name" value="CYTOCHROME C OXIDASE, SUBUNIT II"/>
    <property type="match status" value="1"/>
</dbReference>
<dbReference type="PROSITE" id="PS50857">
    <property type="entry name" value="COX2_CUA"/>
    <property type="match status" value="1"/>
</dbReference>
<accession>G8TS60</accession>
<comment type="catalytic activity">
    <reaction evidence="10">
        <text>4 Fe(II)-[cytochrome c] + O2 + 8 H(+)(in) = 4 Fe(III)-[cytochrome c] + 2 H2O + 4 H(+)(out)</text>
        <dbReference type="Rhea" id="RHEA:11436"/>
        <dbReference type="Rhea" id="RHEA-COMP:10350"/>
        <dbReference type="Rhea" id="RHEA-COMP:14399"/>
        <dbReference type="ChEBI" id="CHEBI:15377"/>
        <dbReference type="ChEBI" id="CHEBI:15378"/>
        <dbReference type="ChEBI" id="CHEBI:15379"/>
        <dbReference type="ChEBI" id="CHEBI:29033"/>
        <dbReference type="ChEBI" id="CHEBI:29034"/>
        <dbReference type="EC" id="7.1.1.9"/>
    </reaction>
</comment>
<dbReference type="GO" id="GO:0004129">
    <property type="term" value="F:cytochrome-c oxidase activity"/>
    <property type="evidence" value="ECO:0007669"/>
    <property type="project" value="UniProtKB-EC"/>
</dbReference>
<dbReference type="KEGG" id="sap:Sulac_0883"/>
<dbReference type="PANTHER" id="PTHR22888:SF9">
    <property type="entry name" value="CYTOCHROME C OXIDASE SUBUNIT 2"/>
    <property type="match status" value="1"/>
</dbReference>
<evidence type="ECO:0000259" key="12">
    <source>
        <dbReference type="PROSITE" id="PS50857"/>
    </source>
</evidence>
<dbReference type="AlphaFoldDB" id="G8TS60"/>
<dbReference type="SUPFAM" id="SSF49503">
    <property type="entry name" value="Cupredoxins"/>
    <property type="match status" value="1"/>
</dbReference>
<protein>
    <recommendedName>
        <fullName evidence="9">Cytochrome aa3 subunit 2</fullName>
    </recommendedName>
</protein>
<evidence type="ECO:0000256" key="5">
    <source>
        <dbReference type="ARBA" id="ARBA00022982"/>
    </source>
</evidence>
<dbReference type="InterPro" id="IPR008972">
    <property type="entry name" value="Cupredoxin"/>
</dbReference>
<evidence type="ECO:0000256" key="1">
    <source>
        <dbReference type="ARBA" id="ARBA00004370"/>
    </source>
</evidence>
<reference evidence="14" key="1">
    <citation type="submission" date="2011-12" db="EMBL/GenBank/DDBJ databases">
        <title>The complete genome of chromosome of Sulfobacillus acidophilus DSM 10332.</title>
        <authorList>
            <person name="Lucas S."/>
            <person name="Han J."/>
            <person name="Lapidus A."/>
            <person name="Bruce D."/>
            <person name="Goodwin L."/>
            <person name="Pitluck S."/>
            <person name="Peters L."/>
            <person name="Kyrpides N."/>
            <person name="Mavromatis K."/>
            <person name="Ivanova N."/>
            <person name="Mikhailova N."/>
            <person name="Chertkov O."/>
            <person name="Saunders E."/>
            <person name="Detter J.C."/>
            <person name="Tapia R."/>
            <person name="Han C."/>
            <person name="Land M."/>
            <person name="Hauser L."/>
            <person name="Markowitz V."/>
            <person name="Cheng J.-F."/>
            <person name="Hugenholtz P."/>
            <person name="Woyke T."/>
            <person name="Wu D."/>
            <person name="Pukall R."/>
            <person name="Gehrich-Schroeter G."/>
            <person name="Schneider S."/>
            <person name="Klenk H.-P."/>
            <person name="Eisen J.A."/>
        </authorList>
    </citation>
    <scope>NUCLEOTIDE SEQUENCE [LARGE SCALE GENOMIC DNA]</scope>
    <source>
        <strain evidence="14">ATCC 700253 / DSM 10332 / NAL</strain>
    </source>
</reference>
<comment type="similarity">
    <text evidence="2">Belongs to the cytochrome c oxidase subunit 2 family.</text>
</comment>
<sequence length="268" mass="31025">MEALVFGAIWIIVVILAEMGFDQIKAHSFYFIVTRQGMETQGAFNFLSQFLLAVFLFVVLFLIYTLIRFRAPDLEPVKSRYHPVFNKGFIAFWVGLSFLLNIMFWLHPTASDLEVMFSRDFPQKNRHDLVVDVTARQWEWIFSLPQYGIKQAVNAQGQDMLELPVGRRVEFRLRSYDPFHAYDVEAGVIHGFWVPAFGIKEDVIPGETRYEYVTPTRIASYQTNPMVRVQCSEVCGPGHPWMEAPLAIVSPKAFQQWVKYEQKLQLGS</sequence>
<evidence type="ECO:0000256" key="10">
    <source>
        <dbReference type="ARBA" id="ARBA00047816"/>
    </source>
</evidence>
<evidence type="ECO:0000256" key="8">
    <source>
        <dbReference type="ARBA" id="ARBA00024688"/>
    </source>
</evidence>
<dbReference type="GO" id="GO:0042773">
    <property type="term" value="P:ATP synthesis coupled electron transport"/>
    <property type="evidence" value="ECO:0007669"/>
    <property type="project" value="TreeGrafter"/>
</dbReference>
<dbReference type="PROSITE" id="PS00078">
    <property type="entry name" value="COX2"/>
    <property type="match status" value="1"/>
</dbReference>
<dbReference type="GO" id="GO:0016020">
    <property type="term" value="C:membrane"/>
    <property type="evidence" value="ECO:0007669"/>
    <property type="project" value="UniProtKB-SubCell"/>
</dbReference>
<gene>
    <name evidence="13" type="ordered locus">Sulac_0883</name>
</gene>
<dbReference type="InterPro" id="IPR001505">
    <property type="entry name" value="Copper_CuA"/>
</dbReference>
<dbReference type="GO" id="GO:0005507">
    <property type="term" value="F:copper ion binding"/>
    <property type="evidence" value="ECO:0007669"/>
    <property type="project" value="InterPro"/>
</dbReference>
<dbReference type="STRING" id="679936.Sulac_0883"/>
<proteinExistence type="inferred from homology"/>
<comment type="function">
    <text evidence="8">Subunits I and II form the functional core of the enzyme complex. Electrons originating in cytochrome c are transferred via heme a and Cu(A) to the binuclear center formed by heme a3 and Cu(B).</text>
</comment>
<organism evidence="13 14">
    <name type="scientific">Sulfobacillus acidophilus (strain ATCC 700253 / DSM 10332 / NAL)</name>
    <dbReference type="NCBI Taxonomy" id="679936"/>
    <lineage>
        <taxon>Bacteria</taxon>
        <taxon>Bacillati</taxon>
        <taxon>Bacillota</taxon>
        <taxon>Clostridia</taxon>
        <taxon>Eubacteriales</taxon>
        <taxon>Clostridiales Family XVII. Incertae Sedis</taxon>
        <taxon>Sulfobacillus</taxon>
    </lineage>
</organism>
<keyword evidence="4" id="KW-0479">Metal-binding</keyword>
<dbReference type="Proteomes" id="UP000005439">
    <property type="component" value="Chromosome"/>
</dbReference>
<dbReference type="HOGENOM" id="CLU_036876_4_3_9"/>
<keyword evidence="3" id="KW-0813">Transport</keyword>
<evidence type="ECO:0000313" key="14">
    <source>
        <dbReference type="Proteomes" id="UP000005439"/>
    </source>
</evidence>
<keyword evidence="6" id="KW-0186">Copper</keyword>
<dbReference type="Pfam" id="PF00116">
    <property type="entry name" value="COX2"/>
    <property type="match status" value="1"/>
</dbReference>
<comment type="subcellular location">
    <subcellularLocation>
        <location evidence="1">Membrane</location>
    </subcellularLocation>
</comment>
<keyword evidence="5" id="KW-0249">Electron transport</keyword>
<keyword evidence="7 11" id="KW-0472">Membrane</keyword>
<evidence type="ECO:0000256" key="3">
    <source>
        <dbReference type="ARBA" id="ARBA00022448"/>
    </source>
</evidence>
<evidence type="ECO:0000256" key="2">
    <source>
        <dbReference type="ARBA" id="ARBA00007866"/>
    </source>
</evidence>
<evidence type="ECO:0000256" key="4">
    <source>
        <dbReference type="ARBA" id="ARBA00022723"/>
    </source>
</evidence>
<keyword evidence="11" id="KW-1133">Transmembrane helix</keyword>
<dbReference type="EMBL" id="CP003179">
    <property type="protein sequence ID" value="AEW04386.1"/>
    <property type="molecule type" value="Genomic_DNA"/>
</dbReference>
<dbReference type="Gene3D" id="2.60.40.420">
    <property type="entry name" value="Cupredoxins - blue copper proteins"/>
    <property type="match status" value="1"/>
</dbReference>